<evidence type="ECO:0000256" key="7">
    <source>
        <dbReference type="PIRNR" id="PIRNR004532"/>
    </source>
</evidence>
<comment type="similarity">
    <text evidence="2 7">Belongs to the FBPase class 2 family.</text>
</comment>
<dbReference type="OrthoDB" id="9779353at2"/>
<dbReference type="AlphaFoldDB" id="A0A017HEB3"/>
<evidence type="ECO:0000313" key="11">
    <source>
        <dbReference type="Proteomes" id="UP000025047"/>
    </source>
</evidence>
<feature type="binding site" evidence="9">
    <location>
        <position position="126"/>
    </location>
    <ligand>
        <name>substrate</name>
    </ligand>
</feature>
<dbReference type="eggNOG" id="COG1494">
    <property type="taxonomic scope" value="Bacteria"/>
</dbReference>
<feature type="binding site" evidence="9">
    <location>
        <begin position="194"/>
        <end position="196"/>
    </location>
    <ligand>
        <name>substrate</name>
    </ligand>
</feature>
<keyword evidence="11" id="KW-1185">Reference proteome</keyword>
<feature type="binding site" evidence="8">
    <location>
        <position position="40"/>
    </location>
    <ligand>
        <name>Mn(2+)</name>
        <dbReference type="ChEBI" id="CHEBI:29035"/>
        <label>1</label>
    </ligand>
</feature>
<dbReference type="GO" id="GO:0006094">
    <property type="term" value="P:gluconeogenesis"/>
    <property type="evidence" value="ECO:0007669"/>
    <property type="project" value="InterPro"/>
</dbReference>
<evidence type="ECO:0000256" key="1">
    <source>
        <dbReference type="ARBA" id="ARBA00001273"/>
    </source>
</evidence>
<dbReference type="InterPro" id="IPR004464">
    <property type="entry name" value="FBPase_class-2/SBPase"/>
</dbReference>
<dbReference type="Proteomes" id="UP000025047">
    <property type="component" value="Unassembled WGS sequence"/>
</dbReference>
<dbReference type="STRING" id="1122180.Lokhon_01504"/>
<keyword evidence="5 8" id="KW-0464">Manganese</keyword>
<evidence type="ECO:0000256" key="9">
    <source>
        <dbReference type="PIRSR" id="PIRSR004532-2"/>
    </source>
</evidence>
<proteinExistence type="inferred from homology"/>
<sequence>MPQTPEFHDRMLSLGLARVSEAAAIACAPLIGRGDEKAADQAAVNAMRIQLNMLDIAGTVVIGEGERDEAPMLYIGEEVGTGEGPAVDIALDPLEGTTLTAKDMPNALTVIAMGPRGSMLHAPDVYMDKLAVGPGFAPGVVTLDMSPSERVAALAAAKGTDAGDITVCVLERPRHEEMIAELRATGAAIRLITDGDVAGVMHCAEPAKTGIDMYMGSGGAPEGVLAAAALKCMGGQMFGRLLFRNEDEVGRARKAGIEDLDRIYARDELVTGDVIFAATGVTDGNLVPGIRRDGGYLTAETILMRSKTGSVRRMYYRNPVERSQPGR</sequence>
<dbReference type="GO" id="GO:0046872">
    <property type="term" value="F:metal ion binding"/>
    <property type="evidence" value="ECO:0007669"/>
    <property type="project" value="UniProtKB-KW"/>
</dbReference>
<feature type="binding site" evidence="8">
    <location>
        <position position="92"/>
    </location>
    <ligand>
        <name>Mn(2+)</name>
        <dbReference type="ChEBI" id="CHEBI:29035"/>
        <label>2</label>
    </ligand>
</feature>
<dbReference type="GO" id="GO:0042132">
    <property type="term" value="F:fructose 1,6-bisphosphate 1-phosphatase activity"/>
    <property type="evidence" value="ECO:0007669"/>
    <property type="project" value="UniProtKB-EC"/>
</dbReference>
<keyword evidence="6 7" id="KW-0119">Carbohydrate metabolism</keyword>
<keyword evidence="4 10" id="KW-0378">Hydrolase</keyword>
<comment type="catalytic activity">
    <reaction evidence="1">
        <text>beta-D-fructose 1,6-bisphosphate + H2O = beta-D-fructose 6-phosphate + phosphate</text>
        <dbReference type="Rhea" id="RHEA:11064"/>
        <dbReference type="ChEBI" id="CHEBI:15377"/>
        <dbReference type="ChEBI" id="CHEBI:32966"/>
        <dbReference type="ChEBI" id="CHEBI:43474"/>
        <dbReference type="ChEBI" id="CHEBI:57634"/>
        <dbReference type="EC" id="3.1.3.11"/>
    </reaction>
</comment>
<evidence type="ECO:0000256" key="6">
    <source>
        <dbReference type="ARBA" id="ARBA00023277"/>
    </source>
</evidence>
<evidence type="ECO:0000256" key="3">
    <source>
        <dbReference type="ARBA" id="ARBA00022723"/>
    </source>
</evidence>
<comment type="caution">
    <text evidence="10">The sequence shown here is derived from an EMBL/GenBank/DDBJ whole genome shotgun (WGS) entry which is preliminary data.</text>
</comment>
<feature type="binding site" evidence="9">
    <location>
        <begin position="172"/>
        <end position="174"/>
    </location>
    <ligand>
        <name>substrate</name>
    </ligand>
</feature>
<name>A0A017HEB3_9RHOB</name>
<evidence type="ECO:0000313" key="10">
    <source>
        <dbReference type="EMBL" id="EYD72701.1"/>
    </source>
</evidence>
<dbReference type="PANTHER" id="PTHR30447">
    <property type="entry name" value="FRUCTOSE-1,6-BISPHOSPHATASE CLASS 2"/>
    <property type="match status" value="1"/>
</dbReference>
<dbReference type="PANTHER" id="PTHR30447:SF0">
    <property type="entry name" value="FRUCTOSE-1,6-BISPHOSPHATASE 1 CLASS 2-RELATED"/>
    <property type="match status" value="1"/>
</dbReference>
<dbReference type="HOGENOM" id="CLU_054938_0_0_5"/>
<keyword evidence="3 8" id="KW-0479">Metal-binding</keyword>
<organism evidence="10 11">
    <name type="scientific">Limimaricola hongkongensis DSM 17492</name>
    <dbReference type="NCBI Taxonomy" id="1122180"/>
    <lineage>
        <taxon>Bacteria</taxon>
        <taxon>Pseudomonadati</taxon>
        <taxon>Pseudomonadota</taxon>
        <taxon>Alphaproteobacteria</taxon>
        <taxon>Rhodobacterales</taxon>
        <taxon>Paracoccaceae</taxon>
        <taxon>Limimaricola</taxon>
    </lineage>
</organism>
<evidence type="ECO:0000256" key="4">
    <source>
        <dbReference type="ARBA" id="ARBA00022801"/>
    </source>
</evidence>
<protein>
    <recommendedName>
        <fullName evidence="7">Fructose-1,6-bisphosphatase</fullName>
    </recommendedName>
</protein>
<dbReference type="GO" id="GO:0005829">
    <property type="term" value="C:cytosol"/>
    <property type="evidence" value="ECO:0007669"/>
    <property type="project" value="TreeGrafter"/>
</dbReference>
<reference evidence="10 11" key="1">
    <citation type="submission" date="2013-03" db="EMBL/GenBank/DDBJ databases">
        <authorList>
            <person name="Fiebig A."/>
            <person name="Goeker M."/>
            <person name="Klenk H.-P.P."/>
        </authorList>
    </citation>
    <scope>NUCLEOTIDE SEQUENCE [LARGE SCALE GENOMIC DNA]</scope>
    <source>
        <strain evidence="10 11">DSM 17492</strain>
    </source>
</reference>
<dbReference type="Pfam" id="PF03320">
    <property type="entry name" value="FBPase_glpX"/>
    <property type="match status" value="1"/>
</dbReference>
<dbReference type="RefSeq" id="WP_017928982.1">
    <property type="nucleotide sequence ID" value="NZ_KB822999.1"/>
</dbReference>
<evidence type="ECO:0000256" key="8">
    <source>
        <dbReference type="PIRSR" id="PIRSR004532-1"/>
    </source>
</evidence>
<feature type="binding site" evidence="9">
    <location>
        <begin position="95"/>
        <end position="97"/>
    </location>
    <ligand>
        <name>substrate</name>
    </ligand>
</feature>
<gene>
    <name evidence="10" type="ORF">Lokhon_01504</name>
</gene>
<dbReference type="Gene3D" id="3.30.540.10">
    <property type="entry name" value="Fructose-1,6-Bisphosphatase, subunit A, domain 1"/>
    <property type="match status" value="1"/>
</dbReference>
<dbReference type="GO" id="GO:0006071">
    <property type="term" value="P:glycerol metabolic process"/>
    <property type="evidence" value="ECO:0007669"/>
    <property type="project" value="InterPro"/>
</dbReference>
<dbReference type="PATRIC" id="fig|1122180.6.peg.1483"/>
<dbReference type="EMBL" id="APGJ01000004">
    <property type="protein sequence ID" value="EYD72701.1"/>
    <property type="molecule type" value="Genomic_DNA"/>
</dbReference>
<feature type="binding site" evidence="8">
    <location>
        <position position="64"/>
    </location>
    <ligand>
        <name>Mn(2+)</name>
        <dbReference type="ChEBI" id="CHEBI:29035"/>
        <label>1</label>
    </ligand>
</feature>
<accession>A0A017HEB3</accession>
<feature type="binding site" evidence="8">
    <location>
        <position position="95"/>
    </location>
    <ligand>
        <name>Mn(2+)</name>
        <dbReference type="ChEBI" id="CHEBI:29035"/>
        <label>2</label>
    </ligand>
</feature>
<comment type="cofactor">
    <cofactor evidence="8">
        <name>Mn(2+)</name>
        <dbReference type="ChEBI" id="CHEBI:29035"/>
    </cofactor>
</comment>
<dbReference type="Gene3D" id="3.40.190.90">
    <property type="match status" value="1"/>
</dbReference>
<dbReference type="GO" id="GO:0030388">
    <property type="term" value="P:fructose 1,6-bisphosphate metabolic process"/>
    <property type="evidence" value="ECO:0007669"/>
    <property type="project" value="TreeGrafter"/>
</dbReference>
<dbReference type="PIRSF" id="PIRSF004532">
    <property type="entry name" value="GlpX"/>
    <property type="match status" value="1"/>
</dbReference>
<feature type="binding site" evidence="9">
    <location>
        <position position="219"/>
    </location>
    <ligand>
        <name>substrate</name>
    </ligand>
</feature>
<feature type="binding site" evidence="8">
    <location>
        <position position="222"/>
    </location>
    <ligand>
        <name>Mn(2+)</name>
        <dbReference type="ChEBI" id="CHEBI:29035"/>
        <label>2</label>
    </ligand>
</feature>
<dbReference type="NCBIfam" id="TIGR00330">
    <property type="entry name" value="glpX"/>
    <property type="match status" value="1"/>
</dbReference>
<dbReference type="CDD" id="cd01516">
    <property type="entry name" value="FBPase_glpX"/>
    <property type="match status" value="1"/>
</dbReference>
<evidence type="ECO:0000256" key="2">
    <source>
        <dbReference type="ARBA" id="ARBA00008989"/>
    </source>
</evidence>
<evidence type="ECO:0000256" key="5">
    <source>
        <dbReference type="ARBA" id="ARBA00023211"/>
    </source>
</evidence>
<dbReference type="SUPFAM" id="SSF56655">
    <property type="entry name" value="Carbohydrate phosphatase"/>
    <property type="match status" value="1"/>
</dbReference>